<dbReference type="PANTHER" id="PTHR47357">
    <property type="entry name" value="COP1-INTERACTIVE PROTEIN 1"/>
    <property type="match status" value="1"/>
</dbReference>
<feature type="region of interest" description="Disordered" evidence="2">
    <location>
        <begin position="1147"/>
        <end position="1205"/>
    </location>
</feature>
<protein>
    <submittedName>
        <fullName evidence="3">Uncharacterized protein</fullName>
    </submittedName>
</protein>
<dbReference type="Proteomes" id="UP000663826">
    <property type="component" value="Unassembled WGS sequence"/>
</dbReference>
<reference evidence="3" key="1">
    <citation type="submission" date="2021-01" db="EMBL/GenBank/DDBJ databases">
        <authorList>
            <person name="Kaushik A."/>
        </authorList>
    </citation>
    <scope>NUCLEOTIDE SEQUENCE</scope>
    <source>
        <strain evidence="3">AG1-1B</strain>
    </source>
</reference>
<accession>A0A8H2ZVU5</accession>
<feature type="coiled-coil region" evidence="1">
    <location>
        <begin position="191"/>
        <end position="232"/>
    </location>
</feature>
<keyword evidence="1" id="KW-0175">Coiled coil</keyword>
<dbReference type="PANTHER" id="PTHR47357:SF1">
    <property type="entry name" value="SPINDLE POLE BODY COMPONENT 110"/>
    <property type="match status" value="1"/>
</dbReference>
<dbReference type="GO" id="GO:0005200">
    <property type="term" value="F:structural constituent of cytoskeleton"/>
    <property type="evidence" value="ECO:0007669"/>
    <property type="project" value="TreeGrafter"/>
</dbReference>
<evidence type="ECO:0000313" key="4">
    <source>
        <dbReference type="Proteomes" id="UP000663826"/>
    </source>
</evidence>
<gene>
    <name evidence="3" type="ORF">RDB_LOCUS418</name>
</gene>
<dbReference type="GO" id="GO:0005856">
    <property type="term" value="C:cytoskeleton"/>
    <property type="evidence" value="ECO:0007669"/>
    <property type="project" value="TreeGrafter"/>
</dbReference>
<sequence>MSVEVQPVVDSGQFATGADKEALAQFWRSGLEYIAQGITAHHNIARTTRICEVYSSREPSDGPPASSLDAQLAPHRAILESSVSALAELAASGLGRSPLSHQTQISPSLDIRVAALEDQMKGLLAIVKPLSAKLDTLTGNVTRIESDVKTIEQNSIDNNTHLRNQHKELESHVGGLLAQVNNPRPSQASQHEQINKRLELVEKKLQVAQGELEKQEKRITNTETNITVLEGDRSRQGTKLILLDTKVNGLQSDATDIRTNMRVLLTLAPEAKGLLSVPAQMKRAEQGVEILKEQQEAINTRFNSFESSLGTIERVLEERGKKNISSPNPTNADVSVLHSLKERASSLIELPAVLDQLRISVAELAPLKLYSQDITAVAGKASQLLELISHNERVQDDINQIRSKLARCSKDLVDSKKEMTESTRLLGETVSTLSSTSQAMQKEILGASSQIAQIELSVKTVKEESEIMTARVSGIDAKLIANQVTAQWSQEQIQAMRASIFKADIAYLEPLKGQREALLLLSGRVEVLMPLSAKFGSPEFQRILKKAEEANVIMDASRKVATEMVAACRDVQQRLNKVEPHVNQLESDISSALEKLTGLQNASDTMGPQVRATMVSLQRTQNDISPFLPIKSDILSIVEKLASDPSPIDEIQALKKLYAGDTTPMKGEIKRLKASSSALRTELDEAKGKIGPLLPLQKQVQDYQGCIKKLEERLAKLEAPLTIQIPQVDLVRGRAAGKQAHLIVPRYVHIQGIIEPPIDLLQKPSNTPSRSRARRPVTPLAELQTETEAQVASASTGGRTKLSPLAEDWVALIDKRVETKITSLSQSFTKSEKKLGELEDSVAGIDQLMTVVQGTSNENSISLKLMEKEFANLKADNATKLKEINIKQTRVTIMENEIQRLKDDTSTKLKAIEVTIDELAPLKEYRDPLVALVRPISSPVSSSPHVGGGLPEARLIELEKTSDSATKEIKNLVAWILWAETEIGNYKVLNKEIQALDGHVRELAESIATMDPLATSLTERASDLLGLLERPEGQKISDSIQLTPEQLEGMAQATARMKTLEEQIHALQASQPKLKEDLDQVTSQVGELVPVVNKVVGPFTNHVKPILSLIPLSSHVSSLVPLVDQVPQLHASIQSLSDRIDATAFAAAQNPVDPGPASQLRSPVTDRETSPTEQPTDNTALFIPATSGPRPKKRRRDEERFESLESQLDTVRGELDGVSDYVKMLCTERTKAKRRVNAQPAGAQSLGIQSPQSLEPGEVPERRKMEGDLDMLMDTMRSLFEGEGTWPERIDIVLGRQWAQVLQDPLCRTDAGASSTISRILREIGVLKSAIESCGSGTAPPSTINAAQVAWAETLAQKVMADVGKEQAQFRTELEQVISRALLPVKKVFKALKDTSSDL</sequence>
<feature type="coiled-coil region" evidence="1">
    <location>
        <begin position="863"/>
        <end position="904"/>
    </location>
</feature>
<evidence type="ECO:0000256" key="1">
    <source>
        <dbReference type="SAM" id="Coils"/>
    </source>
</evidence>
<comment type="caution">
    <text evidence="3">The sequence shown here is derived from an EMBL/GenBank/DDBJ whole genome shotgun (WGS) entry which is preliminary data.</text>
</comment>
<organism evidence="3 4">
    <name type="scientific">Rhizoctonia solani</name>
    <dbReference type="NCBI Taxonomy" id="456999"/>
    <lineage>
        <taxon>Eukaryota</taxon>
        <taxon>Fungi</taxon>
        <taxon>Dikarya</taxon>
        <taxon>Basidiomycota</taxon>
        <taxon>Agaricomycotina</taxon>
        <taxon>Agaricomycetes</taxon>
        <taxon>Cantharellales</taxon>
        <taxon>Ceratobasidiaceae</taxon>
        <taxon>Rhizoctonia</taxon>
    </lineage>
</organism>
<feature type="coiled-coil region" evidence="1">
    <location>
        <begin position="1050"/>
        <end position="1077"/>
    </location>
</feature>
<dbReference type="SUPFAM" id="SSF57997">
    <property type="entry name" value="Tropomyosin"/>
    <property type="match status" value="1"/>
</dbReference>
<proteinExistence type="predicted"/>
<name>A0A8H2ZVU5_9AGAM</name>
<feature type="region of interest" description="Disordered" evidence="2">
    <location>
        <begin position="1235"/>
        <end position="1260"/>
    </location>
</feature>
<evidence type="ECO:0000256" key="2">
    <source>
        <dbReference type="SAM" id="MobiDB-lite"/>
    </source>
</evidence>
<evidence type="ECO:0000313" key="3">
    <source>
        <dbReference type="EMBL" id="CAE6333538.1"/>
    </source>
</evidence>
<dbReference type="EMBL" id="CAJMWQ010000025">
    <property type="protein sequence ID" value="CAE6333538.1"/>
    <property type="molecule type" value="Genomic_DNA"/>
</dbReference>